<reference evidence="2" key="1">
    <citation type="submission" date="2022-08" db="EMBL/GenBank/DDBJ databases">
        <authorList>
            <person name="Marques A."/>
        </authorList>
    </citation>
    <scope>NUCLEOTIDE SEQUENCE</scope>
    <source>
        <strain evidence="2">RhyPub2mFocal</strain>
        <tissue evidence="2">Leaves</tissue>
    </source>
</reference>
<proteinExistence type="predicted"/>
<dbReference type="GO" id="GO:0043565">
    <property type="term" value="F:sequence-specific DNA binding"/>
    <property type="evidence" value="ECO:0007669"/>
    <property type="project" value="InterPro"/>
</dbReference>
<comment type="caution">
    <text evidence="2">The sequence shown here is derived from an EMBL/GenBank/DDBJ whole genome shotgun (WGS) entry which is preliminary data.</text>
</comment>
<evidence type="ECO:0000313" key="2">
    <source>
        <dbReference type="EMBL" id="KAJ4767681.1"/>
    </source>
</evidence>
<dbReference type="PROSITE" id="PS51806">
    <property type="entry name" value="DOG1"/>
    <property type="match status" value="1"/>
</dbReference>
<sequence length="213" mass="23708">MHSKESFKLFIQSWIDGLNAIVTRLQSVLVDTQHESDQHDLISAFMDHQELLFSTKGSLTSEDPVFGAHLPWINSFCRALQWYGGWRQTAAFRLAESSQMVPPEQASAIEEMRVTTKAEEAALEQDASSVEIGIIKAVLNGGGMRSMDLTIKALFRRLAMSADMIRMDAIRRVVGMLPLAETIGYLLLLGKMEANFYGLDDDDDDDDDDGGCD</sequence>
<dbReference type="AlphaFoldDB" id="A0AAV8DNA2"/>
<dbReference type="InterPro" id="IPR051886">
    <property type="entry name" value="Seed_Dev/Stress_Resp_Reg"/>
</dbReference>
<accession>A0AAV8DNA2</accession>
<dbReference type="GO" id="GO:0006351">
    <property type="term" value="P:DNA-templated transcription"/>
    <property type="evidence" value="ECO:0007669"/>
    <property type="project" value="InterPro"/>
</dbReference>
<keyword evidence="3" id="KW-1185">Reference proteome</keyword>
<gene>
    <name evidence="2" type="ORF">LUZ62_078056</name>
</gene>
<name>A0AAV8DNA2_9POAL</name>
<protein>
    <submittedName>
        <fullName evidence="2">Transcription factor-like protein</fullName>
    </submittedName>
</protein>
<feature type="domain" description="DOG1" evidence="1">
    <location>
        <begin position="4"/>
        <end position="206"/>
    </location>
</feature>
<dbReference type="Proteomes" id="UP001140206">
    <property type="component" value="Chromosome 4"/>
</dbReference>
<evidence type="ECO:0000259" key="1">
    <source>
        <dbReference type="PROSITE" id="PS51806"/>
    </source>
</evidence>
<dbReference type="InterPro" id="IPR025422">
    <property type="entry name" value="TGA_domain"/>
</dbReference>
<dbReference type="EMBL" id="JAMFTS010000004">
    <property type="protein sequence ID" value="KAJ4767681.1"/>
    <property type="molecule type" value="Genomic_DNA"/>
</dbReference>
<dbReference type="PANTHER" id="PTHR46354:SF4">
    <property type="entry name" value="PROTEIN DOG1-LIKE 3"/>
    <property type="match status" value="1"/>
</dbReference>
<dbReference type="PANTHER" id="PTHR46354">
    <property type="entry name" value="DOG1 DOMAIN-CONTAINING PROTEIN"/>
    <property type="match status" value="1"/>
</dbReference>
<organism evidence="2 3">
    <name type="scientific">Rhynchospora pubera</name>
    <dbReference type="NCBI Taxonomy" id="906938"/>
    <lineage>
        <taxon>Eukaryota</taxon>
        <taxon>Viridiplantae</taxon>
        <taxon>Streptophyta</taxon>
        <taxon>Embryophyta</taxon>
        <taxon>Tracheophyta</taxon>
        <taxon>Spermatophyta</taxon>
        <taxon>Magnoliopsida</taxon>
        <taxon>Liliopsida</taxon>
        <taxon>Poales</taxon>
        <taxon>Cyperaceae</taxon>
        <taxon>Cyperoideae</taxon>
        <taxon>Rhynchosporeae</taxon>
        <taxon>Rhynchospora</taxon>
    </lineage>
</organism>
<dbReference type="Pfam" id="PF14144">
    <property type="entry name" value="DOG1"/>
    <property type="match status" value="1"/>
</dbReference>
<evidence type="ECO:0000313" key="3">
    <source>
        <dbReference type="Proteomes" id="UP001140206"/>
    </source>
</evidence>